<evidence type="ECO:0000313" key="2">
    <source>
        <dbReference type="Proteomes" id="UP000824540"/>
    </source>
</evidence>
<evidence type="ECO:0000313" key="1">
    <source>
        <dbReference type="EMBL" id="KAG9343178.1"/>
    </source>
</evidence>
<reference evidence="1" key="1">
    <citation type="thesis" date="2021" institute="BYU ScholarsArchive" country="Provo, UT, USA">
        <title>Applications of and Algorithms for Genome Assembly and Genomic Analyses with an Emphasis on Marine Teleosts.</title>
        <authorList>
            <person name="Pickett B.D."/>
        </authorList>
    </citation>
    <scope>NUCLEOTIDE SEQUENCE</scope>
    <source>
        <strain evidence="1">HI-2016</strain>
    </source>
</reference>
<dbReference type="EMBL" id="JAFBMS010000024">
    <property type="protein sequence ID" value="KAG9343178.1"/>
    <property type="molecule type" value="Genomic_DNA"/>
</dbReference>
<sequence length="171" mass="18912">AWNLHAVLPLTAPFWLQIDGDGSLRCKAEVEDWGSNFDPGGHFKKLAFSGGDGARHLYLAEQAFLRTSSSTLPTLLTVPSVMMNTWRGLPRCMGCWYTQERAPRSKPDTLLSRQPWKGDLDIVSASALLSCQINQAPDRVEAIPECGSLNCRLKADYLLHLTSSEKGHISK</sequence>
<feature type="non-terminal residue" evidence="1">
    <location>
        <position position="1"/>
    </location>
</feature>
<dbReference type="AlphaFoldDB" id="A0A8T2P0K9"/>
<keyword evidence="2" id="KW-1185">Reference proteome</keyword>
<gene>
    <name evidence="1" type="ORF">JZ751_014155</name>
</gene>
<comment type="caution">
    <text evidence="1">The sequence shown here is derived from an EMBL/GenBank/DDBJ whole genome shotgun (WGS) entry which is preliminary data.</text>
</comment>
<dbReference type="Proteomes" id="UP000824540">
    <property type="component" value="Unassembled WGS sequence"/>
</dbReference>
<accession>A0A8T2P0K9</accession>
<name>A0A8T2P0K9_9TELE</name>
<proteinExistence type="predicted"/>
<organism evidence="1 2">
    <name type="scientific">Albula glossodonta</name>
    <name type="common">roundjaw bonefish</name>
    <dbReference type="NCBI Taxonomy" id="121402"/>
    <lineage>
        <taxon>Eukaryota</taxon>
        <taxon>Metazoa</taxon>
        <taxon>Chordata</taxon>
        <taxon>Craniata</taxon>
        <taxon>Vertebrata</taxon>
        <taxon>Euteleostomi</taxon>
        <taxon>Actinopterygii</taxon>
        <taxon>Neopterygii</taxon>
        <taxon>Teleostei</taxon>
        <taxon>Albuliformes</taxon>
        <taxon>Albulidae</taxon>
        <taxon>Albula</taxon>
    </lineage>
</organism>
<protein>
    <submittedName>
        <fullName evidence="1">Uncharacterized protein</fullName>
    </submittedName>
</protein>